<feature type="signal peptide" evidence="2">
    <location>
        <begin position="1"/>
        <end position="26"/>
    </location>
</feature>
<evidence type="ECO:0000256" key="2">
    <source>
        <dbReference type="SAM" id="SignalP"/>
    </source>
</evidence>
<dbReference type="KEGG" id="ipa:Isop_3710"/>
<feature type="region of interest" description="Disordered" evidence="1">
    <location>
        <begin position="51"/>
        <end position="74"/>
    </location>
</feature>
<sequence>MKRRGFNTPAVLAWAFVVGVTGCSRASPPTTLSPMADHDPDRYQRALAEDQAHKQALAEAEAKRFRGRAPDLPE</sequence>
<evidence type="ECO:0000256" key="1">
    <source>
        <dbReference type="SAM" id="MobiDB-lite"/>
    </source>
</evidence>
<organism evidence="3 4">
    <name type="scientific">Isosphaera pallida (strain ATCC 43644 / DSM 9630 / IS1B)</name>
    <dbReference type="NCBI Taxonomy" id="575540"/>
    <lineage>
        <taxon>Bacteria</taxon>
        <taxon>Pseudomonadati</taxon>
        <taxon>Planctomycetota</taxon>
        <taxon>Planctomycetia</taxon>
        <taxon>Isosphaerales</taxon>
        <taxon>Isosphaeraceae</taxon>
        <taxon>Isosphaera</taxon>
    </lineage>
</organism>
<dbReference type="RefSeq" id="WP_013566554.1">
    <property type="nucleotide sequence ID" value="NC_014962.1"/>
</dbReference>
<dbReference type="STRING" id="575540.Isop_3710"/>
<proteinExistence type="predicted"/>
<gene>
    <name evidence="3" type="ordered locus">Isop_3710</name>
</gene>
<dbReference type="EMBL" id="CP002353">
    <property type="protein sequence ID" value="ADV64266.1"/>
    <property type="molecule type" value="Genomic_DNA"/>
</dbReference>
<dbReference type="HOGENOM" id="CLU_2682870_0_0_0"/>
<evidence type="ECO:0000313" key="4">
    <source>
        <dbReference type="Proteomes" id="UP000008631"/>
    </source>
</evidence>
<reference key="1">
    <citation type="submission" date="2010-11" db="EMBL/GenBank/DDBJ databases">
        <title>The complete sequence of chromosome of Isophaera pallida ATCC 43644.</title>
        <authorList>
            <consortium name="US DOE Joint Genome Institute (JGI-PGF)"/>
            <person name="Lucas S."/>
            <person name="Copeland A."/>
            <person name="Lapidus A."/>
            <person name="Bruce D."/>
            <person name="Goodwin L."/>
            <person name="Pitluck S."/>
            <person name="Kyrpides N."/>
            <person name="Mavromatis K."/>
            <person name="Pagani I."/>
            <person name="Ivanova N."/>
            <person name="Saunders E."/>
            <person name="Brettin T."/>
            <person name="Detter J.C."/>
            <person name="Han C."/>
            <person name="Tapia R."/>
            <person name="Land M."/>
            <person name="Hauser L."/>
            <person name="Markowitz V."/>
            <person name="Cheng J.-F."/>
            <person name="Hugenholtz P."/>
            <person name="Woyke T."/>
            <person name="Wu D."/>
            <person name="Eisen J.A."/>
        </authorList>
    </citation>
    <scope>NUCLEOTIDE SEQUENCE</scope>
    <source>
        <strain>ATCC 43644</strain>
    </source>
</reference>
<keyword evidence="2" id="KW-0732">Signal</keyword>
<keyword evidence="4" id="KW-1185">Reference proteome</keyword>
<reference evidence="3 4" key="2">
    <citation type="journal article" date="2011" name="Stand. Genomic Sci.">
        <title>Complete genome sequence of Isosphaera pallida type strain (IS1B).</title>
        <authorList>
            <consortium name="US DOE Joint Genome Institute (JGI-PGF)"/>
            <person name="Goker M."/>
            <person name="Cleland D."/>
            <person name="Saunders E."/>
            <person name="Lapidus A."/>
            <person name="Nolan M."/>
            <person name="Lucas S."/>
            <person name="Hammon N."/>
            <person name="Deshpande S."/>
            <person name="Cheng J.F."/>
            <person name="Tapia R."/>
            <person name="Han C."/>
            <person name="Goodwin L."/>
            <person name="Pitluck S."/>
            <person name="Liolios K."/>
            <person name="Pagani I."/>
            <person name="Ivanova N."/>
            <person name="Mavromatis K."/>
            <person name="Pati A."/>
            <person name="Chen A."/>
            <person name="Palaniappan K."/>
            <person name="Land M."/>
            <person name="Hauser L."/>
            <person name="Chang Y.J."/>
            <person name="Jeffries C.D."/>
            <person name="Detter J.C."/>
            <person name="Beck B."/>
            <person name="Woyke T."/>
            <person name="Bristow J."/>
            <person name="Eisen J.A."/>
            <person name="Markowitz V."/>
            <person name="Hugenholtz P."/>
            <person name="Kyrpides N.C."/>
            <person name="Klenk H.P."/>
        </authorList>
    </citation>
    <scope>NUCLEOTIDE SEQUENCE [LARGE SCALE GENOMIC DNA]</scope>
    <source>
        <strain evidence="4">ATCC 43644 / DSM 9630 / IS1B</strain>
    </source>
</reference>
<dbReference type="AlphaFoldDB" id="E8QZZ0"/>
<protein>
    <recommendedName>
        <fullName evidence="5">Lipoprotein</fullName>
    </recommendedName>
</protein>
<evidence type="ECO:0000313" key="3">
    <source>
        <dbReference type="EMBL" id="ADV64266.1"/>
    </source>
</evidence>
<feature type="chain" id="PRO_5003226240" description="Lipoprotein" evidence="2">
    <location>
        <begin position="27"/>
        <end position="74"/>
    </location>
</feature>
<dbReference type="InParanoid" id="E8QZZ0"/>
<dbReference type="Proteomes" id="UP000008631">
    <property type="component" value="Chromosome"/>
</dbReference>
<accession>E8QZZ0</accession>
<feature type="compositionally biased region" description="Basic and acidic residues" evidence="1">
    <location>
        <begin position="60"/>
        <end position="74"/>
    </location>
</feature>
<name>E8QZZ0_ISOPI</name>
<dbReference type="PROSITE" id="PS51257">
    <property type="entry name" value="PROKAR_LIPOPROTEIN"/>
    <property type="match status" value="1"/>
</dbReference>
<evidence type="ECO:0008006" key="5">
    <source>
        <dbReference type="Google" id="ProtNLM"/>
    </source>
</evidence>